<accession>A0A0C3RZ07</accession>
<dbReference type="Proteomes" id="UP000053257">
    <property type="component" value="Unassembled WGS sequence"/>
</dbReference>
<proteinExistence type="predicted"/>
<dbReference type="AlphaFoldDB" id="A0A0C3RZ07"/>
<dbReference type="OrthoDB" id="2593747at2759"/>
<protein>
    <recommendedName>
        <fullName evidence="3">BTB domain-containing protein</fullName>
    </recommendedName>
</protein>
<evidence type="ECO:0000313" key="2">
    <source>
        <dbReference type="Proteomes" id="UP000053257"/>
    </source>
</evidence>
<gene>
    <name evidence="1" type="ORF">PHLGIDRAFT_345530</name>
</gene>
<keyword evidence="2" id="KW-1185">Reference proteome</keyword>
<dbReference type="HOGENOM" id="CLU_527960_0_0_1"/>
<evidence type="ECO:0008006" key="3">
    <source>
        <dbReference type="Google" id="ProtNLM"/>
    </source>
</evidence>
<organism evidence="1 2">
    <name type="scientific">Phlebiopsis gigantea (strain 11061_1 CR5-6)</name>
    <name type="common">White-rot fungus</name>
    <name type="synonym">Peniophora gigantea</name>
    <dbReference type="NCBI Taxonomy" id="745531"/>
    <lineage>
        <taxon>Eukaryota</taxon>
        <taxon>Fungi</taxon>
        <taxon>Dikarya</taxon>
        <taxon>Basidiomycota</taxon>
        <taxon>Agaricomycotina</taxon>
        <taxon>Agaricomycetes</taxon>
        <taxon>Polyporales</taxon>
        <taxon>Phanerochaetaceae</taxon>
        <taxon>Phlebiopsis</taxon>
    </lineage>
</organism>
<reference evidence="1 2" key="1">
    <citation type="journal article" date="2014" name="PLoS Genet.">
        <title>Analysis of the Phlebiopsis gigantea genome, transcriptome and secretome provides insight into its pioneer colonization strategies of wood.</title>
        <authorList>
            <person name="Hori C."/>
            <person name="Ishida T."/>
            <person name="Igarashi K."/>
            <person name="Samejima M."/>
            <person name="Suzuki H."/>
            <person name="Master E."/>
            <person name="Ferreira P."/>
            <person name="Ruiz-Duenas F.J."/>
            <person name="Held B."/>
            <person name="Canessa P."/>
            <person name="Larrondo L.F."/>
            <person name="Schmoll M."/>
            <person name="Druzhinina I.S."/>
            <person name="Kubicek C.P."/>
            <person name="Gaskell J.A."/>
            <person name="Kersten P."/>
            <person name="St John F."/>
            <person name="Glasner J."/>
            <person name="Sabat G."/>
            <person name="Splinter BonDurant S."/>
            <person name="Syed K."/>
            <person name="Yadav J."/>
            <person name="Mgbeahuruike A.C."/>
            <person name="Kovalchuk A."/>
            <person name="Asiegbu F.O."/>
            <person name="Lackner G."/>
            <person name="Hoffmeister D."/>
            <person name="Rencoret J."/>
            <person name="Gutierrez A."/>
            <person name="Sun H."/>
            <person name="Lindquist E."/>
            <person name="Barry K."/>
            <person name="Riley R."/>
            <person name="Grigoriev I.V."/>
            <person name="Henrissat B."/>
            <person name="Kues U."/>
            <person name="Berka R.M."/>
            <person name="Martinez A.T."/>
            <person name="Covert S.F."/>
            <person name="Blanchette R.A."/>
            <person name="Cullen D."/>
        </authorList>
    </citation>
    <scope>NUCLEOTIDE SEQUENCE [LARGE SCALE GENOMIC DNA]</scope>
    <source>
        <strain evidence="1 2">11061_1 CR5-6</strain>
    </source>
</reference>
<sequence length="516" mass="58882">MEHDGFSFAGGLMLLKVERTLYRIPAYLLTNASLVLYYMTTFLLPSNCGVADAVPIPGVKAVAFDILLDFLLRGRRHSLGFVDLLHLLHLSDRLIVDRGREFALNALKYHPAMDSSTRAHIIDRFGVDDWDLPGEAQNDRDRGLRSQLIDVLDPALVDEYKDGEDGSLTRSKKYFHQIPPAFLQISDDIFQVPVECLSFLGPHIRPFVNFVLSLYPRKGADKSRPIRLKANLRRVETIFDYLWGSFFDQEEPHEDALLLLLKLSTKSAFASTSVHEYAVARLTHHPDYSPPPSRRLRTAHRYNVWQWMIPSLELLLSTPTFELTAADLCNVSELGFWALEWLAHGRHELEESVREIIIRGNSFICSTSCQIPERCAETAGSLWYQPLLHAALTSNGHSLDLDRVVKDLAKRERGASDMCDQCYTLSLANLMLRPEWSPVFMRRLIRKWAMKICDNYRSQYPHRGPPKEIETCAVESLDDLDDVAMTPPSIGSTIDSDSDSWELFTSRSQIFDYSLY</sequence>
<dbReference type="EMBL" id="KN840766">
    <property type="protein sequence ID" value="KIP01567.1"/>
    <property type="molecule type" value="Genomic_DNA"/>
</dbReference>
<evidence type="ECO:0000313" key="1">
    <source>
        <dbReference type="EMBL" id="KIP01567.1"/>
    </source>
</evidence>
<name>A0A0C3RZ07_PHLG1</name>